<evidence type="ECO:0008006" key="3">
    <source>
        <dbReference type="Google" id="ProtNLM"/>
    </source>
</evidence>
<organism evidence="1 2">
    <name type="scientific">Enterobius vermicularis</name>
    <name type="common">Human pinworm</name>
    <dbReference type="NCBI Taxonomy" id="51028"/>
    <lineage>
        <taxon>Eukaryota</taxon>
        <taxon>Metazoa</taxon>
        <taxon>Ecdysozoa</taxon>
        <taxon>Nematoda</taxon>
        <taxon>Chromadorea</taxon>
        <taxon>Rhabditida</taxon>
        <taxon>Spirurina</taxon>
        <taxon>Oxyuridomorpha</taxon>
        <taxon>Oxyuroidea</taxon>
        <taxon>Oxyuridae</taxon>
        <taxon>Enterobius</taxon>
    </lineage>
</organism>
<protein>
    <recommendedName>
        <fullName evidence="3">DUF4440 domain-containing protein</fullName>
    </recommendedName>
</protein>
<keyword evidence="2" id="KW-1185">Reference proteome</keyword>
<dbReference type="EMBL" id="UXUI01007909">
    <property type="protein sequence ID" value="VDD89868.1"/>
    <property type="molecule type" value="Genomic_DNA"/>
</dbReference>
<gene>
    <name evidence="1" type="ORF">EVEC_LOCUS4619</name>
</gene>
<proteinExistence type="predicted"/>
<evidence type="ECO:0000313" key="1">
    <source>
        <dbReference type="EMBL" id="VDD89868.1"/>
    </source>
</evidence>
<reference evidence="1 2" key="1">
    <citation type="submission" date="2018-10" db="EMBL/GenBank/DDBJ databases">
        <authorList>
            <consortium name="Pathogen Informatics"/>
        </authorList>
    </citation>
    <scope>NUCLEOTIDE SEQUENCE [LARGE SCALE GENOMIC DNA]</scope>
</reference>
<evidence type="ECO:0000313" key="2">
    <source>
        <dbReference type="Proteomes" id="UP000274131"/>
    </source>
</evidence>
<name>A0A3P6I6U4_ENTVE</name>
<accession>A0A3P6I6U4</accession>
<dbReference type="AlphaFoldDB" id="A0A3P6I6U4"/>
<sequence>MKSAALDSVETNHTTTVVDVIVEEFQKLHDNLQAFAKADKGEEISKHLCDNAVFMSPLHDPITIAAFENIHFSYLTVWKKEGNAWKILTGCSTVRVLP</sequence>
<dbReference type="Proteomes" id="UP000274131">
    <property type="component" value="Unassembled WGS sequence"/>
</dbReference>